<dbReference type="Proteomes" id="UP000036681">
    <property type="component" value="Unplaced"/>
</dbReference>
<keyword evidence="1" id="KW-1185">Reference proteome</keyword>
<sequence>MAAGVREMVRPNKVGYLQRIVRSLTSFKSSNMPSTSVNDEEFERFLNQGKVTISVETPQGITYPMRSQKPTDLNHIRHCIAFNVVMNFLYWHICTKILLENILRVLWSENFSTILHFGTGSE</sequence>
<accession>A0A0M3IW78</accession>
<proteinExistence type="predicted"/>
<name>A0A0M3IW78_ASCLU</name>
<evidence type="ECO:0000313" key="1">
    <source>
        <dbReference type="Proteomes" id="UP000036681"/>
    </source>
</evidence>
<dbReference type="WBParaSite" id="ALUE_0002300601-mRNA-1">
    <property type="protein sequence ID" value="ALUE_0002300601-mRNA-1"/>
    <property type="gene ID" value="ALUE_0002300601"/>
</dbReference>
<dbReference type="AlphaFoldDB" id="A0A0M3IW78"/>
<organism evidence="1 2">
    <name type="scientific">Ascaris lumbricoides</name>
    <name type="common">Giant roundworm</name>
    <dbReference type="NCBI Taxonomy" id="6252"/>
    <lineage>
        <taxon>Eukaryota</taxon>
        <taxon>Metazoa</taxon>
        <taxon>Ecdysozoa</taxon>
        <taxon>Nematoda</taxon>
        <taxon>Chromadorea</taxon>
        <taxon>Rhabditida</taxon>
        <taxon>Spirurina</taxon>
        <taxon>Ascaridomorpha</taxon>
        <taxon>Ascaridoidea</taxon>
        <taxon>Ascarididae</taxon>
        <taxon>Ascaris</taxon>
    </lineage>
</organism>
<protein>
    <submittedName>
        <fullName evidence="2">Cytochrome P450</fullName>
    </submittedName>
</protein>
<evidence type="ECO:0000313" key="2">
    <source>
        <dbReference type="WBParaSite" id="ALUE_0002300601-mRNA-1"/>
    </source>
</evidence>
<reference evidence="2" key="1">
    <citation type="submission" date="2017-02" db="UniProtKB">
        <authorList>
            <consortium name="WormBaseParasite"/>
        </authorList>
    </citation>
    <scope>IDENTIFICATION</scope>
</reference>